<dbReference type="GO" id="GO:0005956">
    <property type="term" value="C:protein kinase CK2 complex"/>
    <property type="evidence" value="ECO:0007669"/>
    <property type="project" value="UniProtKB-UniRule"/>
</dbReference>
<dbReference type="PRINTS" id="PR00472">
    <property type="entry name" value="CASNKINASEII"/>
</dbReference>
<sequence>MYRGGNGSKLETGHLDWKRINDALDKHLEKSSPSTSRGMIGKDRDRLTVPSSASGNHPEQRSLTKHKTSDGKVPTFGIVLWIDKPFLDILVVHFCKELETDREESDVSGSDGEDTSWISWFSNLRGNDFFCEVDDEYIQDDFNLCGLSSQVPYYDYALDLILDVESSHGDMFTEEQHELAESAAEMLYGLIHLEKFKNYEFGRCPRVYCCGQPCLPVGPSDIPRSGTVKIYCPKCEDVYYPRSKFHGSILSPSSV</sequence>
<comment type="function">
    <text evidence="2">Plays a complex role in regulating the basal catalytic activity of the alpha subunit.</text>
</comment>
<dbReference type="Gene3D" id="2.20.25.20">
    <property type="match status" value="1"/>
</dbReference>
<comment type="similarity">
    <text evidence="1 2">Belongs to the casein kinase 2 subunit beta family.</text>
</comment>
<gene>
    <name evidence="4" type="ORF">ZIOFF_062844</name>
</gene>
<comment type="subunit">
    <text evidence="2">Tetramer of two alpha and two beta subunits.</text>
</comment>
<dbReference type="InterPro" id="IPR016149">
    <property type="entry name" value="Casein_kin_II_reg-sub_N"/>
</dbReference>
<protein>
    <recommendedName>
        <fullName evidence="2">Casein kinase II subunit beta</fullName>
        <shortName evidence="2">CK II beta</shortName>
    </recommendedName>
</protein>
<dbReference type="SUPFAM" id="SSF57798">
    <property type="entry name" value="Casein kinase II beta subunit"/>
    <property type="match status" value="1"/>
</dbReference>
<feature type="compositionally biased region" description="Basic and acidic residues" evidence="3">
    <location>
        <begin position="58"/>
        <end position="68"/>
    </location>
</feature>
<name>A0A8J5KAY8_ZINOF</name>
<evidence type="ECO:0000313" key="4">
    <source>
        <dbReference type="EMBL" id="KAG6479381.1"/>
    </source>
</evidence>
<dbReference type="InterPro" id="IPR035991">
    <property type="entry name" value="Casein_kinase_II_beta-like"/>
</dbReference>
<organism evidence="4 5">
    <name type="scientific">Zingiber officinale</name>
    <name type="common">Ginger</name>
    <name type="synonym">Amomum zingiber</name>
    <dbReference type="NCBI Taxonomy" id="94328"/>
    <lineage>
        <taxon>Eukaryota</taxon>
        <taxon>Viridiplantae</taxon>
        <taxon>Streptophyta</taxon>
        <taxon>Embryophyta</taxon>
        <taxon>Tracheophyta</taxon>
        <taxon>Spermatophyta</taxon>
        <taxon>Magnoliopsida</taxon>
        <taxon>Liliopsida</taxon>
        <taxon>Zingiberales</taxon>
        <taxon>Zingiberaceae</taxon>
        <taxon>Zingiber</taxon>
    </lineage>
</organism>
<dbReference type="PROSITE" id="PS01101">
    <property type="entry name" value="CK2_BETA"/>
    <property type="match status" value="1"/>
</dbReference>
<dbReference type="PANTHER" id="PTHR11740:SF0">
    <property type="entry name" value="CASEIN KINASE II SUBUNIT BETA"/>
    <property type="match status" value="1"/>
</dbReference>
<evidence type="ECO:0000256" key="3">
    <source>
        <dbReference type="SAM" id="MobiDB-lite"/>
    </source>
</evidence>
<feature type="region of interest" description="Disordered" evidence="3">
    <location>
        <begin position="27"/>
        <end position="68"/>
    </location>
</feature>
<dbReference type="GO" id="GO:0005737">
    <property type="term" value="C:cytoplasm"/>
    <property type="evidence" value="ECO:0007669"/>
    <property type="project" value="TreeGrafter"/>
</dbReference>
<dbReference type="Proteomes" id="UP000734854">
    <property type="component" value="Unassembled WGS sequence"/>
</dbReference>
<evidence type="ECO:0000256" key="2">
    <source>
        <dbReference type="RuleBase" id="RU361268"/>
    </source>
</evidence>
<proteinExistence type="inferred from homology"/>
<dbReference type="PANTHER" id="PTHR11740">
    <property type="entry name" value="CASEIN KINASE II SUBUNIT BETA"/>
    <property type="match status" value="1"/>
</dbReference>
<accession>A0A8J5KAY8</accession>
<evidence type="ECO:0000256" key="1">
    <source>
        <dbReference type="ARBA" id="ARBA00006941"/>
    </source>
</evidence>
<reference evidence="4 5" key="1">
    <citation type="submission" date="2020-08" db="EMBL/GenBank/DDBJ databases">
        <title>Plant Genome Project.</title>
        <authorList>
            <person name="Zhang R.-G."/>
        </authorList>
    </citation>
    <scope>NUCLEOTIDE SEQUENCE [LARGE SCALE GENOMIC DNA]</scope>
    <source>
        <tissue evidence="4">Rhizome</tissue>
    </source>
</reference>
<dbReference type="Pfam" id="PF01214">
    <property type="entry name" value="CK_II_beta"/>
    <property type="match status" value="1"/>
</dbReference>
<evidence type="ECO:0000313" key="5">
    <source>
        <dbReference type="Proteomes" id="UP000734854"/>
    </source>
</evidence>
<dbReference type="SMART" id="SM01085">
    <property type="entry name" value="CK_II_beta"/>
    <property type="match status" value="1"/>
</dbReference>
<dbReference type="GO" id="GO:0019887">
    <property type="term" value="F:protein kinase regulator activity"/>
    <property type="evidence" value="ECO:0007669"/>
    <property type="project" value="InterPro"/>
</dbReference>
<dbReference type="EMBL" id="JACMSC010000017">
    <property type="protein sequence ID" value="KAG6479381.1"/>
    <property type="molecule type" value="Genomic_DNA"/>
</dbReference>
<dbReference type="InterPro" id="IPR000704">
    <property type="entry name" value="Casein_kinase_II_reg-sub"/>
</dbReference>
<keyword evidence="5" id="KW-1185">Reference proteome</keyword>
<comment type="caution">
    <text evidence="4">The sequence shown here is derived from an EMBL/GenBank/DDBJ whole genome shotgun (WGS) entry which is preliminary data.</text>
</comment>
<dbReference type="FunFam" id="2.20.25.20:FF:000001">
    <property type="entry name" value="Casein kinase II subunit beta"/>
    <property type="match status" value="1"/>
</dbReference>
<dbReference type="Gene3D" id="1.10.1820.10">
    <property type="entry name" value="protein kinase ck2 holoenzyme, chain C, domain 1"/>
    <property type="match status" value="1"/>
</dbReference>
<dbReference type="AlphaFoldDB" id="A0A8J5KAY8"/>